<keyword evidence="6 8" id="KW-0472">Membrane</keyword>
<dbReference type="Proteomes" id="UP000318102">
    <property type="component" value="Unassembled WGS sequence"/>
</dbReference>
<reference evidence="10 11" key="1">
    <citation type="submission" date="2019-07" db="EMBL/GenBank/DDBJ databases">
        <authorList>
            <person name="Kim J."/>
        </authorList>
    </citation>
    <scope>NUCLEOTIDE SEQUENCE [LARGE SCALE GENOMIC DNA]</scope>
    <source>
        <strain evidence="10 11">N4</strain>
    </source>
</reference>
<evidence type="ECO:0000313" key="11">
    <source>
        <dbReference type="Proteomes" id="UP000318102"/>
    </source>
</evidence>
<evidence type="ECO:0000256" key="2">
    <source>
        <dbReference type="ARBA" id="ARBA00006448"/>
    </source>
</evidence>
<evidence type="ECO:0000256" key="5">
    <source>
        <dbReference type="ARBA" id="ARBA00022989"/>
    </source>
</evidence>
<evidence type="ECO:0000256" key="8">
    <source>
        <dbReference type="SAM" id="Phobius"/>
    </source>
</evidence>
<feature type="transmembrane region" description="Helical" evidence="8">
    <location>
        <begin position="45"/>
        <end position="67"/>
    </location>
</feature>
<feature type="domain" description="YetF C-terminal" evidence="9">
    <location>
        <begin position="68"/>
        <end position="257"/>
    </location>
</feature>
<feature type="transmembrane region" description="Helical" evidence="8">
    <location>
        <begin position="20"/>
        <end position="39"/>
    </location>
</feature>
<protein>
    <submittedName>
        <fullName evidence="10">DUF421 domain-containing protein</fullName>
    </submittedName>
</protein>
<comment type="subcellular location">
    <subcellularLocation>
        <location evidence="1">Cell membrane</location>
        <topology evidence="1">Multi-pass membrane protein</topology>
    </subcellularLocation>
</comment>
<keyword evidence="11" id="KW-1185">Reference proteome</keyword>
<keyword evidence="3" id="KW-1003">Cell membrane</keyword>
<dbReference type="AlphaFoldDB" id="A0A559J4H9"/>
<gene>
    <name evidence="10" type="ORF">FPZ44_16365</name>
</gene>
<accession>A0A559J4H9</accession>
<comment type="similarity">
    <text evidence="2">Belongs to the UPF0702 family.</text>
</comment>
<dbReference type="OrthoDB" id="1682423at2"/>
<comment type="caution">
    <text evidence="10">The sequence shown here is derived from an EMBL/GenBank/DDBJ whole genome shotgun (WGS) entry which is preliminary data.</text>
</comment>
<feature type="region of interest" description="Disordered" evidence="7">
    <location>
        <begin position="142"/>
        <end position="175"/>
    </location>
</feature>
<keyword evidence="5 8" id="KW-1133">Transmembrane helix</keyword>
<evidence type="ECO:0000313" key="10">
    <source>
        <dbReference type="EMBL" id="TVX94787.1"/>
    </source>
</evidence>
<organism evidence="10 11">
    <name type="scientific">Paenibacillus agilis</name>
    <dbReference type="NCBI Taxonomy" id="3020863"/>
    <lineage>
        <taxon>Bacteria</taxon>
        <taxon>Bacillati</taxon>
        <taxon>Bacillota</taxon>
        <taxon>Bacilli</taxon>
        <taxon>Bacillales</taxon>
        <taxon>Paenibacillaceae</taxon>
        <taxon>Paenibacillus</taxon>
    </lineage>
</organism>
<evidence type="ECO:0000256" key="7">
    <source>
        <dbReference type="SAM" id="MobiDB-lite"/>
    </source>
</evidence>
<dbReference type="GO" id="GO:0005886">
    <property type="term" value="C:plasma membrane"/>
    <property type="evidence" value="ECO:0007669"/>
    <property type="project" value="UniProtKB-SubCell"/>
</dbReference>
<proteinExistence type="inferred from homology"/>
<evidence type="ECO:0000256" key="1">
    <source>
        <dbReference type="ARBA" id="ARBA00004651"/>
    </source>
</evidence>
<dbReference type="PANTHER" id="PTHR34582">
    <property type="entry name" value="UPF0702 TRANSMEMBRANE PROTEIN YCAP"/>
    <property type="match status" value="1"/>
</dbReference>
<dbReference type="InterPro" id="IPR007353">
    <property type="entry name" value="DUF421"/>
</dbReference>
<dbReference type="PANTHER" id="PTHR34582:SF6">
    <property type="entry name" value="UPF0702 TRANSMEMBRANE PROTEIN YCAP"/>
    <property type="match status" value="1"/>
</dbReference>
<evidence type="ECO:0000256" key="3">
    <source>
        <dbReference type="ARBA" id="ARBA00022475"/>
    </source>
</evidence>
<evidence type="ECO:0000259" key="9">
    <source>
        <dbReference type="Pfam" id="PF04239"/>
    </source>
</evidence>
<sequence>MYFAVFSVMRLMGKREIGKLSIFDLVISIMIAEIAVFGIEDAHKPLWECLVPMAVLVLIQIALAILAMKNRRIRRFFDGNPSFIINQGQLNREEMRKQRYNLDDLMLQLREQGIDSVQEVQFAILEPTGKLTVFLKEHAGNSDGEQIVSSTEDAESAAHSTTQPSTSMSQKNTDNEMSTEIAYNTNTSNGSRMAKEDLPVLEHPDRIKFTSLPLPLIMDGRVMDSNLEKIEKTRFWLKNQIQQKGAHEFKDVFFCSIDHRGRIFVDKMDPKPSR</sequence>
<dbReference type="InterPro" id="IPR023090">
    <property type="entry name" value="UPF0702_alpha/beta_dom_sf"/>
</dbReference>
<evidence type="ECO:0000256" key="6">
    <source>
        <dbReference type="ARBA" id="ARBA00023136"/>
    </source>
</evidence>
<dbReference type="EMBL" id="VNJK01000001">
    <property type="protein sequence ID" value="TVX94787.1"/>
    <property type="molecule type" value="Genomic_DNA"/>
</dbReference>
<feature type="compositionally biased region" description="Polar residues" evidence="7">
    <location>
        <begin position="158"/>
        <end position="175"/>
    </location>
</feature>
<evidence type="ECO:0000256" key="4">
    <source>
        <dbReference type="ARBA" id="ARBA00022692"/>
    </source>
</evidence>
<keyword evidence="4 8" id="KW-0812">Transmembrane</keyword>
<dbReference type="Gene3D" id="3.30.240.20">
    <property type="entry name" value="bsu07140 like domains"/>
    <property type="match status" value="2"/>
</dbReference>
<name>A0A559J4H9_9BACL</name>
<dbReference type="Pfam" id="PF04239">
    <property type="entry name" value="DUF421"/>
    <property type="match status" value="1"/>
</dbReference>